<evidence type="ECO:0000256" key="2">
    <source>
        <dbReference type="SAM" id="Coils"/>
    </source>
</evidence>
<organism evidence="4 5">
    <name type="scientific">Mucor saturninus</name>
    <dbReference type="NCBI Taxonomy" id="64648"/>
    <lineage>
        <taxon>Eukaryota</taxon>
        <taxon>Fungi</taxon>
        <taxon>Fungi incertae sedis</taxon>
        <taxon>Mucoromycota</taxon>
        <taxon>Mucoromycotina</taxon>
        <taxon>Mucoromycetes</taxon>
        <taxon>Mucorales</taxon>
        <taxon>Mucorineae</taxon>
        <taxon>Mucoraceae</taxon>
        <taxon>Mucor</taxon>
    </lineage>
</organism>
<name>A0A8H7RM04_9FUNG</name>
<dbReference type="PANTHER" id="PTHR23322:SF1">
    <property type="entry name" value="FAS-ASSOCIATED FACTOR 2"/>
    <property type="match status" value="1"/>
</dbReference>
<dbReference type="SUPFAM" id="SSF52833">
    <property type="entry name" value="Thioredoxin-like"/>
    <property type="match status" value="1"/>
</dbReference>
<feature type="coiled-coil region" evidence="2">
    <location>
        <begin position="272"/>
        <end position="332"/>
    </location>
</feature>
<reference evidence="4" key="1">
    <citation type="submission" date="2020-12" db="EMBL/GenBank/DDBJ databases">
        <title>Metabolic potential, ecology and presence of endohyphal bacteria is reflected in genomic diversity of Mucoromycotina.</title>
        <authorList>
            <person name="Muszewska A."/>
            <person name="Okrasinska A."/>
            <person name="Steczkiewicz K."/>
            <person name="Drgas O."/>
            <person name="Orlowska M."/>
            <person name="Perlinska-Lenart U."/>
            <person name="Aleksandrzak-Piekarczyk T."/>
            <person name="Szatraj K."/>
            <person name="Zielenkiewicz U."/>
            <person name="Pilsyk S."/>
            <person name="Malc E."/>
            <person name="Mieczkowski P."/>
            <person name="Kruszewska J.S."/>
            <person name="Biernat P."/>
            <person name="Pawlowska J."/>
        </authorList>
    </citation>
    <scope>NUCLEOTIDE SEQUENCE</scope>
    <source>
        <strain evidence="4">WA0000017839</strain>
    </source>
</reference>
<dbReference type="SMART" id="SM00166">
    <property type="entry name" value="UBX"/>
    <property type="match status" value="1"/>
</dbReference>
<dbReference type="InterPro" id="IPR029071">
    <property type="entry name" value="Ubiquitin-like_domsf"/>
</dbReference>
<dbReference type="InterPro" id="IPR050730">
    <property type="entry name" value="UBX_domain-protein"/>
</dbReference>
<dbReference type="PANTHER" id="PTHR23322">
    <property type="entry name" value="FAS-ASSOCIATED PROTEIN"/>
    <property type="match status" value="1"/>
</dbReference>
<dbReference type="InterPro" id="IPR001012">
    <property type="entry name" value="UBX_dom"/>
</dbReference>
<evidence type="ECO:0000313" key="4">
    <source>
        <dbReference type="EMBL" id="KAG2213512.1"/>
    </source>
</evidence>
<dbReference type="Gene3D" id="1.10.8.10">
    <property type="entry name" value="DNA helicase RuvA subunit, C-terminal domain"/>
    <property type="match status" value="1"/>
</dbReference>
<dbReference type="CDD" id="cd01767">
    <property type="entry name" value="UBX"/>
    <property type="match status" value="1"/>
</dbReference>
<dbReference type="Proteomes" id="UP000603453">
    <property type="component" value="Unassembled WGS sequence"/>
</dbReference>
<dbReference type="Gene3D" id="3.10.20.90">
    <property type="entry name" value="Phosphatidylinositol 3-kinase Catalytic Subunit, Chain A, domain 1"/>
    <property type="match status" value="1"/>
</dbReference>
<feature type="domain" description="UBX" evidence="3">
    <location>
        <begin position="349"/>
        <end position="444"/>
    </location>
</feature>
<sequence length="456" mass="53313">MDSLDTMDGHQKRMLDQYQSVTHSEDMDESIRILAQNNWNLEAAVQNRYTPTNRHATTIYEEEDADSPSSSSALLGHTPNRPTNHHRISSFFMWPFNLAWKFSWRLFQLTARLLYRPSITAPRRDARSEADRFLRDFESTYGTTHPDFFEGGYTQALNVAKRDLVFLLVFLSSEEHDDHDAFCRTTLTNPQLIDFLRQHHILLWGGNVRYTEAFQVSNTLQATTYPFLAIIALHTSSGTTTQKMAVLDRLEGPVTPAAVIRRLETAMARTDLSQLRRERDQRETERRLREEQDHAYQASLLADREKECKLKWERERERLAELERQRQAQAKQQYIRYLCQKLKNNHEEEEGNMAKISFRLANGERVIHKFKGSDSLESLYEFIEAYPYLKENGVLQEEAEPPENYTHRFGFTIHSSFPKTVYPPDPNTKIEDQKGLWPSATLIVDITDEEDEEEEE</sequence>
<protein>
    <recommendedName>
        <fullName evidence="3">UBX domain-containing protein</fullName>
    </recommendedName>
</protein>
<keyword evidence="1 2" id="KW-0175">Coiled coil</keyword>
<dbReference type="SMART" id="SM00594">
    <property type="entry name" value="UAS"/>
    <property type="match status" value="1"/>
</dbReference>
<accession>A0A8H7RM04</accession>
<evidence type="ECO:0000313" key="5">
    <source>
        <dbReference type="Proteomes" id="UP000603453"/>
    </source>
</evidence>
<evidence type="ECO:0000256" key="1">
    <source>
        <dbReference type="ARBA" id="ARBA00023054"/>
    </source>
</evidence>
<dbReference type="Pfam" id="PF00789">
    <property type="entry name" value="UBX"/>
    <property type="match status" value="1"/>
</dbReference>
<dbReference type="InterPro" id="IPR006577">
    <property type="entry name" value="UAS"/>
</dbReference>
<dbReference type="SUPFAM" id="SSF54236">
    <property type="entry name" value="Ubiquitin-like"/>
    <property type="match status" value="1"/>
</dbReference>
<dbReference type="OrthoDB" id="1026733at2759"/>
<gene>
    <name evidence="4" type="ORF">INT47_009186</name>
</gene>
<dbReference type="AlphaFoldDB" id="A0A8H7RM04"/>
<dbReference type="InterPro" id="IPR036249">
    <property type="entry name" value="Thioredoxin-like_sf"/>
</dbReference>
<dbReference type="GO" id="GO:0005783">
    <property type="term" value="C:endoplasmic reticulum"/>
    <property type="evidence" value="ECO:0007669"/>
    <property type="project" value="TreeGrafter"/>
</dbReference>
<dbReference type="Gene3D" id="3.40.30.10">
    <property type="entry name" value="Glutaredoxin"/>
    <property type="match status" value="1"/>
</dbReference>
<dbReference type="EMBL" id="JAEPRD010000003">
    <property type="protein sequence ID" value="KAG2213512.1"/>
    <property type="molecule type" value="Genomic_DNA"/>
</dbReference>
<dbReference type="GO" id="GO:0043130">
    <property type="term" value="F:ubiquitin binding"/>
    <property type="evidence" value="ECO:0007669"/>
    <property type="project" value="TreeGrafter"/>
</dbReference>
<keyword evidence="5" id="KW-1185">Reference proteome</keyword>
<proteinExistence type="predicted"/>
<evidence type="ECO:0000259" key="3">
    <source>
        <dbReference type="PROSITE" id="PS50033"/>
    </source>
</evidence>
<dbReference type="Pfam" id="PF14555">
    <property type="entry name" value="UBA_4"/>
    <property type="match status" value="1"/>
</dbReference>
<dbReference type="PROSITE" id="PS50033">
    <property type="entry name" value="UBX"/>
    <property type="match status" value="1"/>
</dbReference>
<comment type="caution">
    <text evidence="4">The sequence shown here is derived from an EMBL/GenBank/DDBJ whole genome shotgun (WGS) entry which is preliminary data.</text>
</comment>
<dbReference type="GO" id="GO:0036503">
    <property type="term" value="P:ERAD pathway"/>
    <property type="evidence" value="ECO:0007669"/>
    <property type="project" value="TreeGrafter"/>
</dbReference>